<evidence type="ECO:0000313" key="2">
    <source>
        <dbReference type="EMBL" id="QHU12671.1"/>
    </source>
</evidence>
<dbReference type="Pfam" id="PF03407">
    <property type="entry name" value="Nucleotid_trans"/>
    <property type="match status" value="1"/>
</dbReference>
<name>A0A6C0K684_9ZZZZ</name>
<reference evidence="2" key="1">
    <citation type="journal article" date="2020" name="Nature">
        <title>Giant virus diversity and host interactions through global metagenomics.</title>
        <authorList>
            <person name="Schulz F."/>
            <person name="Roux S."/>
            <person name="Paez-Espino D."/>
            <person name="Jungbluth S."/>
            <person name="Walsh D.A."/>
            <person name="Denef V.J."/>
            <person name="McMahon K.D."/>
            <person name="Konstantinidis K.T."/>
            <person name="Eloe-Fadrosh E.A."/>
            <person name="Kyrpides N.C."/>
            <person name="Woyke T."/>
        </authorList>
    </citation>
    <scope>NUCLEOTIDE SEQUENCE</scope>
    <source>
        <strain evidence="2">GVMAG-S-1101172-89</strain>
    </source>
</reference>
<feature type="domain" description="Nucleotide-diphospho-sugar transferase" evidence="1">
    <location>
        <begin position="56"/>
        <end position="158"/>
    </location>
</feature>
<dbReference type="EMBL" id="MN740808">
    <property type="protein sequence ID" value="QHU12671.1"/>
    <property type="molecule type" value="Genomic_DNA"/>
</dbReference>
<accession>A0A6C0K684</accession>
<dbReference type="AlphaFoldDB" id="A0A6C0K684"/>
<protein>
    <recommendedName>
        <fullName evidence="1">Nucleotide-diphospho-sugar transferase domain-containing protein</fullName>
    </recommendedName>
</protein>
<dbReference type="InterPro" id="IPR005069">
    <property type="entry name" value="Nucl-diP-sugar_transferase"/>
</dbReference>
<organism evidence="2">
    <name type="scientific">viral metagenome</name>
    <dbReference type="NCBI Taxonomy" id="1070528"/>
    <lineage>
        <taxon>unclassified sequences</taxon>
        <taxon>metagenomes</taxon>
        <taxon>organismal metagenomes</taxon>
    </lineage>
</organism>
<proteinExistence type="predicted"/>
<sequence length="227" mass="26793">MWTPKYEIFHRLIQESMDRFPRLRADFCDRPIFFEQALFNKKLSTEASVHSFMNSNLKVDLIIQCIEQNWGKYFIFSDADIFIRSAKVKEMCAPFMELSYDSVFMAENSYDSEVNIGFILTRANKATLALWKDIQARINQNGGHDQSIMNNILREGWSGKWCTFDIDDVVSNKTYRDDKFIIFQFLSSCNGYESDMAEKLFSQYKFTNYDISHLYYLLDDKILNFKG</sequence>
<evidence type="ECO:0000259" key="1">
    <source>
        <dbReference type="Pfam" id="PF03407"/>
    </source>
</evidence>